<dbReference type="Gene3D" id="3.40.250.10">
    <property type="entry name" value="Rhodanese-like domain"/>
    <property type="match status" value="1"/>
</dbReference>
<evidence type="ECO:0000259" key="1">
    <source>
        <dbReference type="PROSITE" id="PS50206"/>
    </source>
</evidence>
<protein>
    <submittedName>
        <fullName evidence="2">Sulfurtransferase</fullName>
    </submittedName>
</protein>
<sequence length="109" mass="11867">MLPQLSPPDLAARAAAEGFVLLDVREPWEVQTARIEIPGASAVHIPMHLIPLRLAELPRTQPVACICHHGARSAQVVAFLLRQGFDDVYNLAGGIDAWSTHVDPGVPRY</sequence>
<dbReference type="Proteomes" id="UP000288178">
    <property type="component" value="Unassembled WGS sequence"/>
</dbReference>
<dbReference type="OrthoDB" id="9811849at2"/>
<dbReference type="PANTHER" id="PTHR43031">
    <property type="entry name" value="FAD-DEPENDENT OXIDOREDUCTASE"/>
    <property type="match status" value="1"/>
</dbReference>
<organism evidence="2 3">
    <name type="scientific">Rubrivivax albus</name>
    <dbReference type="NCBI Taxonomy" id="2499835"/>
    <lineage>
        <taxon>Bacteria</taxon>
        <taxon>Pseudomonadati</taxon>
        <taxon>Pseudomonadota</taxon>
        <taxon>Betaproteobacteria</taxon>
        <taxon>Burkholderiales</taxon>
        <taxon>Sphaerotilaceae</taxon>
        <taxon>Rubrivivax</taxon>
    </lineage>
</organism>
<proteinExistence type="predicted"/>
<name>A0A437JV74_9BURK</name>
<accession>A0A437JV74</accession>
<keyword evidence="2" id="KW-0808">Transferase</keyword>
<dbReference type="InterPro" id="IPR050229">
    <property type="entry name" value="GlpE_sulfurtransferase"/>
</dbReference>
<dbReference type="InterPro" id="IPR001763">
    <property type="entry name" value="Rhodanese-like_dom"/>
</dbReference>
<keyword evidence="3" id="KW-1185">Reference proteome</keyword>
<evidence type="ECO:0000313" key="2">
    <source>
        <dbReference type="EMBL" id="RVT51136.1"/>
    </source>
</evidence>
<dbReference type="SMART" id="SM00450">
    <property type="entry name" value="RHOD"/>
    <property type="match status" value="1"/>
</dbReference>
<dbReference type="EMBL" id="SACT01000004">
    <property type="protein sequence ID" value="RVT51136.1"/>
    <property type="molecule type" value="Genomic_DNA"/>
</dbReference>
<dbReference type="RefSeq" id="WP_128199163.1">
    <property type="nucleotide sequence ID" value="NZ_SACT01000004.1"/>
</dbReference>
<evidence type="ECO:0000313" key="3">
    <source>
        <dbReference type="Proteomes" id="UP000288178"/>
    </source>
</evidence>
<comment type="caution">
    <text evidence="2">The sequence shown here is derived from an EMBL/GenBank/DDBJ whole genome shotgun (WGS) entry which is preliminary data.</text>
</comment>
<feature type="domain" description="Rhodanese" evidence="1">
    <location>
        <begin position="15"/>
        <end position="107"/>
    </location>
</feature>
<dbReference type="SUPFAM" id="SSF52821">
    <property type="entry name" value="Rhodanese/Cell cycle control phosphatase"/>
    <property type="match status" value="1"/>
</dbReference>
<dbReference type="Pfam" id="PF00581">
    <property type="entry name" value="Rhodanese"/>
    <property type="match status" value="1"/>
</dbReference>
<dbReference type="PROSITE" id="PS50206">
    <property type="entry name" value="RHODANESE_3"/>
    <property type="match status" value="1"/>
</dbReference>
<dbReference type="PANTHER" id="PTHR43031:SF17">
    <property type="entry name" value="SULFURTRANSFERASE YTWF-RELATED"/>
    <property type="match status" value="1"/>
</dbReference>
<gene>
    <name evidence="2" type="ORF">ENE75_14620</name>
</gene>
<dbReference type="AlphaFoldDB" id="A0A437JV74"/>
<reference evidence="2 3" key="1">
    <citation type="submission" date="2019-01" db="EMBL/GenBank/DDBJ databases">
        <authorList>
            <person name="Chen W.-M."/>
        </authorList>
    </citation>
    <scope>NUCLEOTIDE SEQUENCE [LARGE SCALE GENOMIC DNA]</scope>
    <source>
        <strain evidence="2 3">ICH-3</strain>
    </source>
</reference>
<dbReference type="InterPro" id="IPR036873">
    <property type="entry name" value="Rhodanese-like_dom_sf"/>
</dbReference>
<dbReference type="GO" id="GO:0016740">
    <property type="term" value="F:transferase activity"/>
    <property type="evidence" value="ECO:0007669"/>
    <property type="project" value="UniProtKB-KW"/>
</dbReference>